<proteinExistence type="inferred from homology"/>
<dbReference type="GO" id="GO:0000398">
    <property type="term" value="P:mRNA splicing, via spliceosome"/>
    <property type="evidence" value="ECO:0007669"/>
    <property type="project" value="TreeGrafter"/>
</dbReference>
<dbReference type="AlphaFoldDB" id="A0AA39GLM5"/>
<comment type="subcellular location">
    <subcellularLocation>
        <location evidence="1">Nucleus</location>
    </subcellularLocation>
</comment>
<keyword evidence="6" id="KW-1185">Reference proteome</keyword>
<organism evidence="5 6">
    <name type="scientific">Sarocladium strictum</name>
    <name type="common">Black bundle disease fungus</name>
    <name type="synonym">Acremonium strictum</name>
    <dbReference type="NCBI Taxonomy" id="5046"/>
    <lineage>
        <taxon>Eukaryota</taxon>
        <taxon>Fungi</taxon>
        <taxon>Dikarya</taxon>
        <taxon>Ascomycota</taxon>
        <taxon>Pezizomycotina</taxon>
        <taxon>Sordariomycetes</taxon>
        <taxon>Hypocreomycetidae</taxon>
        <taxon>Hypocreales</taxon>
        <taxon>Sarocladiaceae</taxon>
        <taxon>Sarocladium</taxon>
    </lineage>
</organism>
<feature type="compositionally biased region" description="Low complexity" evidence="4">
    <location>
        <begin position="209"/>
        <end position="222"/>
    </location>
</feature>
<evidence type="ECO:0000256" key="4">
    <source>
        <dbReference type="SAM" id="MobiDB-lite"/>
    </source>
</evidence>
<dbReference type="PANTHER" id="PTHR13486:SF2">
    <property type="entry name" value="SPLICING FACTOR C9ORF78"/>
    <property type="match status" value="1"/>
</dbReference>
<feature type="compositionally biased region" description="Polar residues" evidence="4">
    <location>
        <begin position="141"/>
        <end position="156"/>
    </location>
</feature>
<feature type="compositionally biased region" description="Basic and acidic residues" evidence="4">
    <location>
        <begin position="299"/>
        <end position="320"/>
    </location>
</feature>
<feature type="region of interest" description="Disordered" evidence="4">
    <location>
        <begin position="201"/>
        <end position="397"/>
    </location>
</feature>
<comment type="similarity">
    <text evidence="2">Belongs to the TLS1 family.</text>
</comment>
<dbReference type="Pfam" id="PF07052">
    <property type="entry name" value="Hep_59"/>
    <property type="match status" value="1"/>
</dbReference>
<evidence type="ECO:0000256" key="2">
    <source>
        <dbReference type="ARBA" id="ARBA00007643"/>
    </source>
</evidence>
<gene>
    <name evidence="5" type="ORF">NLU13_3240</name>
</gene>
<dbReference type="Proteomes" id="UP001175261">
    <property type="component" value="Unassembled WGS sequence"/>
</dbReference>
<comment type="caution">
    <text evidence="5">The sequence shown here is derived from an EMBL/GenBank/DDBJ whole genome shotgun (WGS) entry which is preliminary data.</text>
</comment>
<dbReference type="PANTHER" id="PTHR13486">
    <property type="entry name" value="TELOMERE LENGTH AND SILENCING PROTEIN 1 TLS1 FAMILY MEMBER"/>
    <property type="match status" value="1"/>
</dbReference>
<feature type="region of interest" description="Disordered" evidence="4">
    <location>
        <begin position="54"/>
        <end position="118"/>
    </location>
</feature>
<reference evidence="5" key="1">
    <citation type="submission" date="2022-10" db="EMBL/GenBank/DDBJ databases">
        <title>Determination and structural analysis of whole genome sequence of Sarocladium strictum F4-1.</title>
        <authorList>
            <person name="Hu L."/>
            <person name="Jiang Y."/>
        </authorList>
    </citation>
    <scope>NUCLEOTIDE SEQUENCE</scope>
    <source>
        <strain evidence="5">F4-1</strain>
    </source>
</reference>
<feature type="compositionally biased region" description="Polar residues" evidence="4">
    <location>
        <begin position="54"/>
        <end position="67"/>
    </location>
</feature>
<accession>A0AA39GLM5</accession>
<evidence type="ECO:0000313" key="6">
    <source>
        <dbReference type="Proteomes" id="UP001175261"/>
    </source>
</evidence>
<dbReference type="EMBL" id="JAPDFR010000002">
    <property type="protein sequence ID" value="KAK0389665.1"/>
    <property type="molecule type" value="Genomic_DNA"/>
</dbReference>
<name>A0AA39GLM5_SARSR</name>
<evidence type="ECO:0000256" key="3">
    <source>
        <dbReference type="ARBA" id="ARBA00023242"/>
    </source>
</evidence>
<protein>
    <submittedName>
        <fullName evidence="5">Uncharacterized protein</fullName>
    </submittedName>
</protein>
<dbReference type="InterPro" id="IPR010756">
    <property type="entry name" value="Tls1-like"/>
</dbReference>
<evidence type="ECO:0000256" key="1">
    <source>
        <dbReference type="ARBA" id="ARBA00004123"/>
    </source>
</evidence>
<dbReference type="GO" id="GO:0005681">
    <property type="term" value="C:spliceosomal complex"/>
    <property type="evidence" value="ECO:0007669"/>
    <property type="project" value="TreeGrafter"/>
</dbReference>
<keyword evidence="3" id="KW-0539">Nucleus</keyword>
<feature type="region of interest" description="Disordered" evidence="4">
    <location>
        <begin position="132"/>
        <end position="156"/>
    </location>
</feature>
<evidence type="ECO:0000313" key="5">
    <source>
        <dbReference type="EMBL" id="KAK0389665.1"/>
    </source>
</evidence>
<sequence>MLRSAHIRLTATSSCWFGTSALPHKPPTVLLPYVPAVLPWLSIRSLSPLQLPSTMTSETTQDASTVAATEEPVRFRPGKKRKAYRQREDASSPVESTVSPVAPRDSNPSDDDDGEGRASATAALRLRNARKARAGGVGFSTAGSKPGSNGGDSTSNALVASRTAQDGESAVVQGITNRFTHQTGLVSTLNDKHMTEYIESRLSRRAEPSTSSPTNDHSSSQTHNPSLPSATVARAGAKHSTAVDPTVEQPTRQGRLMEVDLSEVPIRRPPQQVSGLAPAPKKQRLGPDGKPWRGRKRRASDDIKRDQLVEEFLHENRLDVYDTAQPENSVPGGDNQDGDGDGTTADDRLAEQFQRQYMDDMAARRRQRKKPAQTTAAAGPAEDVLKGPKLGGSRNARAAVRDALLKKEKEGRK</sequence>